<protein>
    <submittedName>
        <fullName evidence="1">Uncharacterized protein</fullName>
    </submittedName>
</protein>
<comment type="caution">
    <text evidence="1">The sequence shown here is derived from an EMBL/GenBank/DDBJ whole genome shotgun (WGS) entry which is preliminary data.</text>
</comment>
<organism evidence="1">
    <name type="scientific">Ophidiomyces ophidiicola</name>
    <dbReference type="NCBI Taxonomy" id="1387563"/>
    <lineage>
        <taxon>Eukaryota</taxon>
        <taxon>Fungi</taxon>
        <taxon>Dikarya</taxon>
        <taxon>Ascomycota</taxon>
        <taxon>Pezizomycotina</taxon>
        <taxon>Eurotiomycetes</taxon>
        <taxon>Eurotiomycetidae</taxon>
        <taxon>Onygenales</taxon>
        <taxon>Onygenaceae</taxon>
        <taxon>Ophidiomyces</taxon>
    </lineage>
</organism>
<accession>A0ACB8V3G5</accession>
<proteinExistence type="predicted"/>
<name>A0ACB8V3G5_9EURO</name>
<gene>
    <name evidence="1" type="ORF">LOY88_002084</name>
</gene>
<sequence>MAKRWQPREGFSADVIARLVNGTLLSTSLTLPLFLLTKFTSWGQEYGERRPGVVRVLRLLLSIGLYRTINDWLSRRSLNNGVSDTYNWRAEIAVVTGGSDGIGKRIALLLAARGLKVAVLDVQPLKYEHPANIEFFLCDICSSEQIAGVAQQIRAKMGEPTILVNNAGILKGKTILGGTEAETRQTFEVNTMSHYWLTRQFLPHMVSRNHGMVVTVASLASHVTSTNLVDYSASKAAALAFHEGLAGELRSCYSAPKVRTVLVTPGFVNTQLVDVIRPGGSLLTPLLHPDTVAEAVTDQILTGRSGNVILPIFSGNIVSNVRSFPHWLQKRFRNEGARLMSPRSRG</sequence>
<evidence type="ECO:0000313" key="1">
    <source>
        <dbReference type="EMBL" id="KAI2389620.1"/>
    </source>
</evidence>
<dbReference type="EMBL" id="JALBCA010000023">
    <property type="protein sequence ID" value="KAI2389620.1"/>
    <property type="molecule type" value="Genomic_DNA"/>
</dbReference>
<reference evidence="1" key="1">
    <citation type="journal article" date="2022" name="bioRxiv">
        <title>Population genetic analysis of Ophidiomyces ophidiicola, the causative agent of snake fungal disease, indicates recent introductions to the USA.</title>
        <authorList>
            <person name="Ladner J.T."/>
            <person name="Palmer J.M."/>
            <person name="Ettinger C.L."/>
            <person name="Stajich J.E."/>
            <person name="Farrell T.M."/>
            <person name="Glorioso B.M."/>
            <person name="Lawson B."/>
            <person name="Price S.J."/>
            <person name="Stengle A.G."/>
            <person name="Grear D.A."/>
            <person name="Lorch J.M."/>
        </authorList>
    </citation>
    <scope>NUCLEOTIDE SEQUENCE</scope>
    <source>
        <strain evidence="1">NWHC 24266-5</strain>
    </source>
</reference>